<keyword evidence="3" id="KW-1185">Reference proteome</keyword>
<dbReference type="InParanoid" id="F6HSH7"/>
<reference evidence="3" key="1">
    <citation type="journal article" date="2007" name="Nature">
        <title>The grapevine genome sequence suggests ancestral hexaploidization in major angiosperm phyla.</title>
        <authorList>
            <consortium name="The French-Italian Public Consortium for Grapevine Genome Characterization."/>
            <person name="Jaillon O."/>
            <person name="Aury J.-M."/>
            <person name="Noel B."/>
            <person name="Policriti A."/>
            <person name="Clepet C."/>
            <person name="Casagrande A."/>
            <person name="Choisne N."/>
            <person name="Aubourg S."/>
            <person name="Vitulo N."/>
            <person name="Jubin C."/>
            <person name="Vezzi A."/>
            <person name="Legeai F."/>
            <person name="Hugueney P."/>
            <person name="Dasilva C."/>
            <person name="Horner D."/>
            <person name="Mica E."/>
            <person name="Jublot D."/>
            <person name="Poulain J."/>
            <person name="Bruyere C."/>
            <person name="Billault A."/>
            <person name="Segurens B."/>
            <person name="Gouyvenoux M."/>
            <person name="Ugarte E."/>
            <person name="Cattonaro F."/>
            <person name="Anthouard V."/>
            <person name="Vico V."/>
            <person name="Del Fabbro C."/>
            <person name="Alaux M."/>
            <person name="Di Gaspero G."/>
            <person name="Dumas V."/>
            <person name="Felice N."/>
            <person name="Paillard S."/>
            <person name="Juman I."/>
            <person name="Moroldo M."/>
            <person name="Scalabrin S."/>
            <person name="Canaguier A."/>
            <person name="Le Clainche I."/>
            <person name="Malacrida G."/>
            <person name="Durand E."/>
            <person name="Pesole G."/>
            <person name="Laucou V."/>
            <person name="Chatelet P."/>
            <person name="Merdinoglu D."/>
            <person name="Delledonne M."/>
            <person name="Pezzotti M."/>
            <person name="Lecharny A."/>
            <person name="Scarpelli C."/>
            <person name="Artiguenave F."/>
            <person name="Pe M.E."/>
            <person name="Valle G."/>
            <person name="Morgante M."/>
            <person name="Caboche M."/>
            <person name="Adam-Blondon A.-F."/>
            <person name="Weissenbach J."/>
            <person name="Quetier F."/>
            <person name="Wincker P."/>
        </authorList>
    </citation>
    <scope>NUCLEOTIDE SEQUENCE [LARGE SCALE GENOMIC DNA]</scope>
    <source>
        <strain evidence="3">cv. Pinot noir / PN40024</strain>
    </source>
</reference>
<organism evidence="2 3">
    <name type="scientific">Vitis vinifera</name>
    <name type="common">Grape</name>
    <dbReference type="NCBI Taxonomy" id="29760"/>
    <lineage>
        <taxon>Eukaryota</taxon>
        <taxon>Viridiplantae</taxon>
        <taxon>Streptophyta</taxon>
        <taxon>Embryophyta</taxon>
        <taxon>Tracheophyta</taxon>
        <taxon>Spermatophyta</taxon>
        <taxon>Magnoliopsida</taxon>
        <taxon>eudicotyledons</taxon>
        <taxon>Gunneridae</taxon>
        <taxon>Pentapetalae</taxon>
        <taxon>rosids</taxon>
        <taxon>Vitales</taxon>
        <taxon>Vitaceae</taxon>
        <taxon>Viteae</taxon>
        <taxon>Vitis</taxon>
    </lineage>
</organism>
<evidence type="ECO:0000313" key="2">
    <source>
        <dbReference type="EMBL" id="CCB57617.1"/>
    </source>
</evidence>
<sequence>MDLSTVISNNCANPKICPNFIFTLILSVEKVIAQELWTNVTPSPDSKGKKPVGSSSRSREVGTISYQHQRPAHHSPYRLPIVRAHLSHPQYLYQPVYIQQPYIAQTSMQPRPPHLRATTRTPPRPYAQSPMR</sequence>
<dbReference type="PaxDb" id="29760-VIT_14s0006g00560.t01"/>
<protein>
    <submittedName>
        <fullName evidence="2">Uncharacterized protein</fullName>
    </submittedName>
</protein>
<evidence type="ECO:0000313" key="3">
    <source>
        <dbReference type="Proteomes" id="UP000009183"/>
    </source>
</evidence>
<evidence type="ECO:0000256" key="1">
    <source>
        <dbReference type="SAM" id="MobiDB-lite"/>
    </source>
</evidence>
<dbReference type="HOGENOM" id="CLU_1920912_0_0_1"/>
<name>F6HSH7_VITVI</name>
<accession>F6HSH7</accession>
<gene>
    <name evidence="2" type="ordered locus">VIT_14s0006g00560</name>
</gene>
<feature type="region of interest" description="Disordered" evidence="1">
    <location>
        <begin position="107"/>
        <end position="132"/>
    </location>
</feature>
<dbReference type="EMBL" id="FN596245">
    <property type="protein sequence ID" value="CCB57617.1"/>
    <property type="molecule type" value="Genomic_DNA"/>
</dbReference>
<dbReference type="Proteomes" id="UP000009183">
    <property type="component" value="Chromosome 14"/>
</dbReference>
<dbReference type="AlphaFoldDB" id="F6HSH7"/>
<feature type="region of interest" description="Disordered" evidence="1">
    <location>
        <begin position="39"/>
        <end position="72"/>
    </location>
</feature>
<proteinExistence type="predicted"/>